<evidence type="ECO:0000313" key="5">
    <source>
        <dbReference type="EMBL" id="CAA7035934.1"/>
    </source>
</evidence>
<feature type="coiled-coil region" evidence="1">
    <location>
        <begin position="91"/>
        <end position="125"/>
    </location>
</feature>
<evidence type="ECO:0000313" key="6">
    <source>
        <dbReference type="Proteomes" id="UP000467841"/>
    </source>
</evidence>
<dbReference type="EMBL" id="CACVBM020000034">
    <property type="protein sequence ID" value="CAA7013305.1"/>
    <property type="molecule type" value="Genomic_DNA"/>
</dbReference>
<evidence type="ECO:0000256" key="2">
    <source>
        <dbReference type="SAM" id="MobiDB-lite"/>
    </source>
</evidence>
<keyword evidence="6" id="KW-1185">Reference proteome</keyword>
<feature type="compositionally biased region" description="Acidic residues" evidence="2">
    <location>
        <begin position="38"/>
        <end position="47"/>
    </location>
</feature>
<accession>A0A6D2J4T9</accession>
<feature type="compositionally biased region" description="Basic and acidic residues" evidence="2">
    <location>
        <begin position="53"/>
        <end position="62"/>
    </location>
</feature>
<name>A0A6D2J4T9_9BRAS</name>
<evidence type="ECO:0000313" key="3">
    <source>
        <dbReference type="EMBL" id="CAA7013305.1"/>
    </source>
</evidence>
<proteinExistence type="predicted"/>
<reference evidence="4 6" key="1">
    <citation type="submission" date="2020-01" db="EMBL/GenBank/DDBJ databases">
        <authorList>
            <person name="Mishra B."/>
        </authorList>
    </citation>
    <scope>NUCLEOTIDE SEQUENCE [LARGE SCALE GENOMIC DNA]</scope>
</reference>
<dbReference type="EMBL" id="CACVBM020001162">
    <property type="protein sequence ID" value="CAA7035934.1"/>
    <property type="molecule type" value="Genomic_DNA"/>
</dbReference>
<dbReference type="EMBL" id="CACVBM020001162">
    <property type="protein sequence ID" value="CAA7035929.1"/>
    <property type="molecule type" value="Genomic_DNA"/>
</dbReference>
<dbReference type="Proteomes" id="UP000467841">
    <property type="component" value="Unassembled WGS sequence"/>
</dbReference>
<evidence type="ECO:0000256" key="1">
    <source>
        <dbReference type="SAM" id="Coils"/>
    </source>
</evidence>
<evidence type="ECO:0000313" key="4">
    <source>
        <dbReference type="EMBL" id="CAA7035929.1"/>
    </source>
</evidence>
<keyword evidence="1" id="KW-0175">Coiled coil</keyword>
<protein>
    <submittedName>
        <fullName evidence="4">Uncharacterized protein</fullName>
    </submittedName>
</protein>
<organism evidence="4 6">
    <name type="scientific">Microthlaspi erraticum</name>
    <dbReference type="NCBI Taxonomy" id="1685480"/>
    <lineage>
        <taxon>Eukaryota</taxon>
        <taxon>Viridiplantae</taxon>
        <taxon>Streptophyta</taxon>
        <taxon>Embryophyta</taxon>
        <taxon>Tracheophyta</taxon>
        <taxon>Spermatophyta</taxon>
        <taxon>Magnoliopsida</taxon>
        <taxon>eudicotyledons</taxon>
        <taxon>Gunneridae</taxon>
        <taxon>Pentapetalae</taxon>
        <taxon>rosids</taxon>
        <taxon>malvids</taxon>
        <taxon>Brassicales</taxon>
        <taxon>Brassicaceae</taxon>
        <taxon>Coluteocarpeae</taxon>
        <taxon>Microthlaspi</taxon>
    </lineage>
</organism>
<gene>
    <name evidence="4" type="ORF">MERR_LOCUS23164</name>
    <name evidence="5" type="ORF">MERR_LOCUS23169</name>
    <name evidence="3" type="ORF">MERR_LOCUS539</name>
</gene>
<sequence>MDAASKSSPDPSSSDHSAIVSPDSEKLPTLEQMIAEVSELDDHEDDGGAAKNYIDDGEKKQEPALQDEAEEMMYRLELTMTMTEDISDYNVKALSRAMKAIEEAVKNLRKRLESAEILIEKIEKSVFP</sequence>
<feature type="compositionally biased region" description="Low complexity" evidence="2">
    <location>
        <begin position="1"/>
        <end position="18"/>
    </location>
</feature>
<dbReference type="AlphaFoldDB" id="A0A6D2J4T9"/>
<feature type="region of interest" description="Disordered" evidence="2">
    <location>
        <begin position="1"/>
        <end position="66"/>
    </location>
</feature>